<dbReference type="InterPro" id="IPR022317">
    <property type="entry name" value="TNFR_13B"/>
</dbReference>
<dbReference type="Ensembl" id="ENSMZET00005008877.1">
    <property type="protein sequence ID" value="ENSMZEP00005008537.1"/>
    <property type="gene ID" value="ENSMZEG00005006501.1"/>
</dbReference>
<keyword evidence="2" id="KW-1133">Transmembrane helix</keyword>
<feature type="compositionally biased region" description="Low complexity" evidence="1">
    <location>
        <begin position="127"/>
        <end position="139"/>
    </location>
</feature>
<keyword evidence="2" id="KW-0472">Membrane</keyword>
<accession>A0A3P9BF71</accession>
<feature type="region of interest" description="Disordered" evidence="1">
    <location>
        <begin position="127"/>
        <end position="166"/>
    </location>
</feature>
<dbReference type="GO" id="GO:0030889">
    <property type="term" value="P:negative regulation of B cell proliferation"/>
    <property type="evidence" value="ECO:0007669"/>
    <property type="project" value="TreeGrafter"/>
</dbReference>
<reference evidence="4" key="3">
    <citation type="submission" date="2025-09" db="UniProtKB">
        <authorList>
            <consortium name="Ensembl"/>
        </authorList>
    </citation>
    <scope>IDENTIFICATION</scope>
</reference>
<dbReference type="AlphaFoldDB" id="A0A3P9BF71"/>
<dbReference type="PANTHER" id="PTHR15511">
    <property type="entry name" value="TUMOR NECROSIS FACTOR RECEPTOR SUPERFAMILY MEMBER 13B"/>
    <property type="match status" value="1"/>
</dbReference>
<dbReference type="SUPFAM" id="SSF57586">
    <property type="entry name" value="TNF receptor-like"/>
    <property type="match status" value="1"/>
</dbReference>
<keyword evidence="5" id="KW-1185">Reference proteome</keyword>
<feature type="domain" description="TACI cysteine-rich" evidence="3">
    <location>
        <begin position="41"/>
        <end position="69"/>
    </location>
</feature>
<name>A0A3P9BF71_9CICH</name>
<sequence>MGGGCAEGQYRDALVGCMDCLGTCQKSLVISRCRSFCEAVNCKTQPGHYYDKLLNKCIECKEICGTHPPESFSQKICPPSFLAEVVAGPSTLKDSDILIYSLLAVCLALLFSSLFLAFVAFLRGGKAKTSNQGSTQGSQSKKKKESEARLGQETGIPAGQLGKSSKDILMSPSCPVNLEPSDDSLPTETCVCVHCFPDMNVRGPAHSRTLRDPPVLYQQAVLQRAQTQNGGACWTDISEDLLCSGSSNKNLKRLLYTAPASDFRTRWS</sequence>
<dbReference type="Pfam" id="PF09305">
    <property type="entry name" value="TACI-CRD2"/>
    <property type="match status" value="1"/>
</dbReference>
<evidence type="ECO:0000256" key="2">
    <source>
        <dbReference type="SAM" id="Phobius"/>
    </source>
</evidence>
<dbReference type="GO" id="GO:0005886">
    <property type="term" value="C:plasma membrane"/>
    <property type="evidence" value="ECO:0007669"/>
    <property type="project" value="InterPro"/>
</dbReference>
<dbReference type="PANTHER" id="PTHR15511:SF2">
    <property type="entry name" value="TUMOR NECROSIS FACTOR RECEPTOR SUPERFAMILY MEMBER 13B"/>
    <property type="match status" value="1"/>
</dbReference>
<evidence type="ECO:0000313" key="5">
    <source>
        <dbReference type="Proteomes" id="UP000265160"/>
    </source>
</evidence>
<keyword evidence="2" id="KW-0812">Transmembrane</keyword>
<dbReference type="GO" id="GO:0001782">
    <property type="term" value="P:B cell homeostasis"/>
    <property type="evidence" value="ECO:0007669"/>
    <property type="project" value="TreeGrafter"/>
</dbReference>
<reference evidence="4 5" key="1">
    <citation type="journal article" date="2014" name="Nature">
        <title>The genomic substrate for adaptive radiation in African cichlid fish.</title>
        <authorList>
            <person name="Brawand D."/>
            <person name="Wagner C.E."/>
            <person name="Li Y.I."/>
            <person name="Malinsky M."/>
            <person name="Keller I."/>
            <person name="Fan S."/>
            <person name="Simakov O."/>
            <person name="Ng A.Y."/>
            <person name="Lim Z.W."/>
            <person name="Bezault E."/>
            <person name="Turner-Maier J."/>
            <person name="Johnson J."/>
            <person name="Alcazar R."/>
            <person name="Noh H.J."/>
            <person name="Russell P."/>
            <person name="Aken B."/>
            <person name="Alfoldi J."/>
            <person name="Amemiya C."/>
            <person name="Azzouzi N."/>
            <person name="Baroiller J.F."/>
            <person name="Barloy-Hubler F."/>
            <person name="Berlin A."/>
            <person name="Bloomquist R."/>
            <person name="Carleton K.L."/>
            <person name="Conte M.A."/>
            <person name="D'Cotta H."/>
            <person name="Eshel O."/>
            <person name="Gaffney L."/>
            <person name="Galibert F."/>
            <person name="Gante H.F."/>
            <person name="Gnerre S."/>
            <person name="Greuter L."/>
            <person name="Guyon R."/>
            <person name="Haddad N.S."/>
            <person name="Haerty W."/>
            <person name="Harris R.M."/>
            <person name="Hofmann H.A."/>
            <person name="Hourlier T."/>
            <person name="Hulata G."/>
            <person name="Jaffe D.B."/>
            <person name="Lara M."/>
            <person name="Lee A.P."/>
            <person name="MacCallum I."/>
            <person name="Mwaiko S."/>
            <person name="Nikaido M."/>
            <person name="Nishihara H."/>
            <person name="Ozouf-Costaz C."/>
            <person name="Penman D.J."/>
            <person name="Przybylski D."/>
            <person name="Rakotomanga M."/>
            <person name="Renn S.C.P."/>
            <person name="Ribeiro F.J."/>
            <person name="Ron M."/>
            <person name="Salzburger W."/>
            <person name="Sanchez-Pulido L."/>
            <person name="Santos M.E."/>
            <person name="Searle S."/>
            <person name="Sharpe T."/>
            <person name="Swofford R."/>
            <person name="Tan F.J."/>
            <person name="Williams L."/>
            <person name="Young S."/>
            <person name="Yin S."/>
            <person name="Okada N."/>
            <person name="Kocher T.D."/>
            <person name="Miska E.A."/>
            <person name="Lander E.S."/>
            <person name="Venkatesh B."/>
            <person name="Fernald R.D."/>
            <person name="Meyer A."/>
            <person name="Ponting C.P."/>
            <person name="Streelman J.T."/>
            <person name="Lindblad-Toh K."/>
            <person name="Seehausen O."/>
            <person name="Di Palma F."/>
        </authorList>
    </citation>
    <scope>NUCLEOTIDE SEQUENCE</scope>
</reference>
<evidence type="ECO:0000256" key="1">
    <source>
        <dbReference type="SAM" id="MobiDB-lite"/>
    </source>
</evidence>
<evidence type="ECO:0000313" key="4">
    <source>
        <dbReference type="Ensembl" id="ENSMZEP00005008537.1"/>
    </source>
</evidence>
<dbReference type="InterPro" id="IPR015384">
    <property type="entry name" value="TACI_Cys-rich-dom"/>
</dbReference>
<proteinExistence type="predicted"/>
<dbReference type="Proteomes" id="UP000265160">
    <property type="component" value="LG8"/>
</dbReference>
<dbReference type="Gene3D" id="4.10.1290.10">
    <property type="entry name" value="Tumor necrosis factor receptor superfamily"/>
    <property type="match status" value="2"/>
</dbReference>
<reference evidence="4" key="2">
    <citation type="submission" date="2025-08" db="UniProtKB">
        <authorList>
            <consortium name="Ensembl"/>
        </authorList>
    </citation>
    <scope>IDENTIFICATION</scope>
</reference>
<dbReference type="GeneTree" id="ENSGT00940000173159"/>
<protein>
    <submittedName>
        <fullName evidence="4">Tumor necrosis factor receptor superfamily member 13B-like</fullName>
    </submittedName>
</protein>
<organism evidence="4 5">
    <name type="scientific">Maylandia zebra</name>
    <name type="common">zebra mbuna</name>
    <dbReference type="NCBI Taxonomy" id="106582"/>
    <lineage>
        <taxon>Eukaryota</taxon>
        <taxon>Metazoa</taxon>
        <taxon>Chordata</taxon>
        <taxon>Craniata</taxon>
        <taxon>Vertebrata</taxon>
        <taxon>Euteleostomi</taxon>
        <taxon>Actinopterygii</taxon>
        <taxon>Neopterygii</taxon>
        <taxon>Teleostei</taxon>
        <taxon>Neoteleostei</taxon>
        <taxon>Acanthomorphata</taxon>
        <taxon>Ovalentaria</taxon>
        <taxon>Cichlomorphae</taxon>
        <taxon>Cichliformes</taxon>
        <taxon>Cichlidae</taxon>
        <taxon>African cichlids</taxon>
        <taxon>Pseudocrenilabrinae</taxon>
        <taxon>Haplochromini</taxon>
        <taxon>Maylandia</taxon>
        <taxon>Maylandia zebra complex</taxon>
    </lineage>
</organism>
<evidence type="ECO:0000259" key="3">
    <source>
        <dbReference type="Pfam" id="PF09305"/>
    </source>
</evidence>
<dbReference type="STRING" id="106582.ENSMZEP00005008537"/>
<dbReference type="GO" id="GO:0002244">
    <property type="term" value="P:hematopoietic progenitor cell differentiation"/>
    <property type="evidence" value="ECO:0007669"/>
    <property type="project" value="TreeGrafter"/>
</dbReference>
<feature type="transmembrane region" description="Helical" evidence="2">
    <location>
        <begin position="97"/>
        <end position="122"/>
    </location>
</feature>